<name>A0A0R2GTJ0_9LACO</name>
<dbReference type="AlphaFoldDB" id="A0A0R2GTJ0"/>
<sequence>MKSNKKGGKMLILLFLVLGIYIGAQLSKGEEQVLFPPVIDRRKGRHSRNKGDIESEEKEEKGVWEVKPVALTKKAIDTLAVKPSKLESGRMSNKSLQNHTAPAQEPTKVIYEEPSSITQEKIVNEDGEFQTFEQYNRPTRKEIRQEEHYQKFEKHDAPLEKVGESPVAQNNSLHSEGNKVENLNSEWDSLNDNFEKIFN</sequence>
<dbReference type="Proteomes" id="UP000051639">
    <property type="component" value="Unassembled WGS sequence"/>
</dbReference>
<evidence type="ECO:0000313" key="2">
    <source>
        <dbReference type="EMBL" id="KRN44191.1"/>
    </source>
</evidence>
<feature type="compositionally biased region" description="Polar residues" evidence="1">
    <location>
        <begin position="167"/>
        <end position="180"/>
    </location>
</feature>
<keyword evidence="3" id="KW-1185">Reference proteome</keyword>
<dbReference type="EMBL" id="JQBA01000020">
    <property type="protein sequence ID" value="KRN44191.1"/>
    <property type="molecule type" value="Genomic_DNA"/>
</dbReference>
<dbReference type="PATRIC" id="fig|148604.4.peg.777"/>
<evidence type="ECO:0000256" key="1">
    <source>
        <dbReference type="SAM" id="MobiDB-lite"/>
    </source>
</evidence>
<evidence type="ECO:0000313" key="3">
    <source>
        <dbReference type="Proteomes" id="UP000051639"/>
    </source>
</evidence>
<gene>
    <name evidence="2" type="ORF">IV41_GL000760</name>
</gene>
<accession>A0A0R2GTJ0</accession>
<protein>
    <submittedName>
        <fullName evidence="2">Uncharacterized protein</fullName>
    </submittedName>
</protein>
<feature type="region of interest" description="Disordered" evidence="1">
    <location>
        <begin position="154"/>
        <end position="180"/>
    </location>
</feature>
<comment type="caution">
    <text evidence="2">The sequence shown here is derived from an EMBL/GenBank/DDBJ whole genome shotgun (WGS) entry which is preliminary data.</text>
</comment>
<organism evidence="2 3">
    <name type="scientific">Limosilactobacillus ingluviei</name>
    <dbReference type="NCBI Taxonomy" id="148604"/>
    <lineage>
        <taxon>Bacteria</taxon>
        <taxon>Bacillati</taxon>
        <taxon>Bacillota</taxon>
        <taxon>Bacilli</taxon>
        <taxon>Lactobacillales</taxon>
        <taxon>Lactobacillaceae</taxon>
        <taxon>Limosilactobacillus</taxon>
    </lineage>
</organism>
<proteinExistence type="predicted"/>
<reference evidence="2 3" key="1">
    <citation type="journal article" date="2015" name="Genome Announc.">
        <title>Expanding the biotechnology potential of lactobacilli through comparative genomics of 213 strains and associated genera.</title>
        <authorList>
            <person name="Sun Z."/>
            <person name="Harris H.M."/>
            <person name="McCann A."/>
            <person name="Guo C."/>
            <person name="Argimon S."/>
            <person name="Zhang W."/>
            <person name="Yang X."/>
            <person name="Jeffery I.B."/>
            <person name="Cooney J.C."/>
            <person name="Kagawa T.F."/>
            <person name="Liu W."/>
            <person name="Song Y."/>
            <person name="Salvetti E."/>
            <person name="Wrobel A."/>
            <person name="Rasinkangas P."/>
            <person name="Parkhill J."/>
            <person name="Rea M.C."/>
            <person name="O'Sullivan O."/>
            <person name="Ritari J."/>
            <person name="Douillard F.P."/>
            <person name="Paul Ross R."/>
            <person name="Yang R."/>
            <person name="Briner A.E."/>
            <person name="Felis G.E."/>
            <person name="de Vos W.M."/>
            <person name="Barrangou R."/>
            <person name="Klaenhammer T.R."/>
            <person name="Caufield P.W."/>
            <person name="Cui Y."/>
            <person name="Zhang H."/>
            <person name="O'Toole P.W."/>
        </authorList>
    </citation>
    <scope>NUCLEOTIDE SEQUENCE [LARGE SCALE GENOMIC DNA]</scope>
    <source>
        <strain evidence="2 3">DSM 14792</strain>
    </source>
</reference>
<feature type="compositionally biased region" description="Basic and acidic residues" evidence="1">
    <location>
        <begin position="154"/>
        <end position="163"/>
    </location>
</feature>
<dbReference type="RefSeq" id="WP_152977238.1">
    <property type="nucleotide sequence ID" value="NZ_JQBA01000020.1"/>
</dbReference>